<dbReference type="RefSeq" id="WP_173291997.1">
    <property type="nucleotide sequence ID" value="NZ_AP021888.1"/>
</dbReference>
<dbReference type="KEGG" id="tzo:THMIRHAT_20110"/>
<dbReference type="AlphaFoldDB" id="A0A6F8PQ83"/>
<keyword evidence="2" id="KW-1185">Reference proteome</keyword>
<proteinExistence type="predicted"/>
<reference evidence="2" key="1">
    <citation type="submission" date="2019-11" db="EMBL/GenBank/DDBJ databases">
        <title>Isolation and characterization of two novel species in the genus Thiomicrorhabdus.</title>
        <authorList>
            <person name="Mochizuki J."/>
            <person name="Kojima H."/>
            <person name="Fukui M."/>
        </authorList>
    </citation>
    <scope>NUCLEOTIDE SEQUENCE [LARGE SCALE GENOMIC DNA]</scope>
    <source>
        <strain evidence="2">AkT22</strain>
    </source>
</reference>
<evidence type="ECO:0000313" key="1">
    <source>
        <dbReference type="EMBL" id="BBP44265.1"/>
    </source>
</evidence>
<dbReference type="Proteomes" id="UP000501466">
    <property type="component" value="Chromosome"/>
</dbReference>
<accession>A0A6F8PQ83</accession>
<name>A0A6F8PQ83_9GAMM</name>
<dbReference type="Pfam" id="PF14334">
    <property type="entry name" value="DUF4390"/>
    <property type="match status" value="1"/>
</dbReference>
<evidence type="ECO:0000313" key="2">
    <source>
        <dbReference type="Proteomes" id="UP000501466"/>
    </source>
</evidence>
<sequence length="220" mass="25454">MMTPPSRSFLNWPLGLLFWVLSLTLGSVSHANSDLFNLPAPSPSPQKLLQAKAVINYVSDYQEDQQLFMDAQANIELSAEMAEALLHEIPLNFKTEIVLSEKSNFLGLALFNSFKNIEYETELRYFGYTQTYILTNKRNKQNRTFKTLKEALYTLSVLYNFPITELSRLHPSNAYQLKLRLSLMPDKLPAPLILKGYFSDAWQLDTQWHKIEIHSPLSWY</sequence>
<dbReference type="EMBL" id="AP021888">
    <property type="protein sequence ID" value="BBP44265.1"/>
    <property type="molecule type" value="Genomic_DNA"/>
</dbReference>
<evidence type="ECO:0008006" key="3">
    <source>
        <dbReference type="Google" id="ProtNLM"/>
    </source>
</evidence>
<dbReference type="InterPro" id="IPR025500">
    <property type="entry name" value="DUF4390"/>
</dbReference>
<organism evidence="1 2">
    <name type="scientific">Thiosulfativibrio zosterae</name>
    <dbReference type="NCBI Taxonomy" id="2675053"/>
    <lineage>
        <taxon>Bacteria</taxon>
        <taxon>Pseudomonadati</taxon>
        <taxon>Pseudomonadota</taxon>
        <taxon>Gammaproteobacteria</taxon>
        <taxon>Thiotrichales</taxon>
        <taxon>Piscirickettsiaceae</taxon>
        <taxon>Thiosulfativibrio</taxon>
    </lineage>
</organism>
<protein>
    <recommendedName>
        <fullName evidence="3">DUF4390 domain-containing protein</fullName>
    </recommendedName>
</protein>
<gene>
    <name evidence="1" type="ORF">THMIRHAT_20110</name>
</gene>